<accession>A0AAU9J184</accession>
<feature type="coiled-coil region" evidence="1">
    <location>
        <begin position="291"/>
        <end position="357"/>
    </location>
</feature>
<evidence type="ECO:0000313" key="3">
    <source>
        <dbReference type="Proteomes" id="UP001162131"/>
    </source>
</evidence>
<dbReference type="Proteomes" id="UP001162131">
    <property type="component" value="Unassembled WGS sequence"/>
</dbReference>
<sequence>MKSDGKNYKLDNDTLDLQIDRLNSTIQSMMIGIQSDKERSFEGYSDFKPRSKRNCTYMMSLESEPDLIASDREWVCDTVQDEEILDNIEGLILNLDRVSMTLEDYRSHEMRAIEELEYENLEENKFRYEIKCSLNDIYKLISDAKQIIDDTETNKVYHGELKFGEISMNVSIEHLDLIIPDKSNLTQEILNHLSVKTLTNQKSISLEQACISQLENEIEELKRKSLIPEDVFDFGKALKNSITETYERSFDDYSASFNSENSLELTKSTLDLFSKTERPAFHLDLQKLKKNEKIKEELEWQINEVQVIKNQYNKKLNQLLQQTDLFQQQANLIKIKTAELEKDISKFNEEKRIFEEKQVKIKDEIKSTFIQHSREPSGEWLRTIKGRHKTEKSYLDLRDSTPDPITDENAQALYEELQKAQALLQGTIPENADSVVIKINRIKTQISNLRSAKALNNFQVHSNSIKNAIHSMEKQFETRDIRKASPAPKMPMISSITPEPISDNTKIFHKLENLDKSPKPLPHDKLINSVSEANLNVKPPIPNPKIIKNSNLAIDSEIENLKKHLRLKEIRLEEKEKEIFDKEMRLHKTWMKQPDANQLIPMVQKELIFIQNLKQNLELKQKEIERDQFLLLKKLDQIKKKEEFLLEKETKIDYEVELKKRELSEKTQAVYQLLTCL</sequence>
<comment type="caution">
    <text evidence="2">The sequence shown here is derived from an EMBL/GenBank/DDBJ whole genome shotgun (WGS) entry which is preliminary data.</text>
</comment>
<dbReference type="AlphaFoldDB" id="A0AAU9J184"/>
<evidence type="ECO:0000313" key="2">
    <source>
        <dbReference type="EMBL" id="CAG9320933.1"/>
    </source>
</evidence>
<keyword evidence="3" id="KW-1185">Reference proteome</keyword>
<name>A0AAU9J184_9CILI</name>
<dbReference type="EMBL" id="CAJZBQ010000027">
    <property type="protein sequence ID" value="CAG9320933.1"/>
    <property type="molecule type" value="Genomic_DNA"/>
</dbReference>
<gene>
    <name evidence="2" type="ORF">BSTOLATCC_MIC27509</name>
</gene>
<organism evidence="2 3">
    <name type="scientific">Blepharisma stoltei</name>
    <dbReference type="NCBI Taxonomy" id="1481888"/>
    <lineage>
        <taxon>Eukaryota</taxon>
        <taxon>Sar</taxon>
        <taxon>Alveolata</taxon>
        <taxon>Ciliophora</taxon>
        <taxon>Postciliodesmatophora</taxon>
        <taxon>Heterotrichea</taxon>
        <taxon>Heterotrichida</taxon>
        <taxon>Blepharismidae</taxon>
        <taxon>Blepharisma</taxon>
    </lineage>
</organism>
<reference evidence="2" key="1">
    <citation type="submission" date="2021-09" db="EMBL/GenBank/DDBJ databases">
        <authorList>
            <consortium name="AG Swart"/>
            <person name="Singh M."/>
            <person name="Singh A."/>
            <person name="Seah K."/>
            <person name="Emmerich C."/>
        </authorList>
    </citation>
    <scope>NUCLEOTIDE SEQUENCE</scope>
    <source>
        <strain evidence="2">ATCC30299</strain>
    </source>
</reference>
<proteinExistence type="predicted"/>
<keyword evidence="1" id="KW-0175">Coiled coil</keyword>
<protein>
    <submittedName>
        <fullName evidence="2">Uncharacterized protein</fullName>
    </submittedName>
</protein>
<evidence type="ECO:0000256" key="1">
    <source>
        <dbReference type="SAM" id="Coils"/>
    </source>
</evidence>